<evidence type="ECO:0000313" key="2">
    <source>
        <dbReference type="EMBL" id="BCA97213.1"/>
    </source>
</evidence>
<dbReference type="EMBL" id="AP022840">
    <property type="protein sequence ID" value="BCA97213.1"/>
    <property type="molecule type" value="Genomic_DNA"/>
</dbReference>
<organism evidence="2 3">
    <name type="scientific">Legionella antarctica</name>
    <dbReference type="NCBI Taxonomy" id="2708020"/>
    <lineage>
        <taxon>Bacteria</taxon>
        <taxon>Pseudomonadati</taxon>
        <taxon>Pseudomonadota</taxon>
        <taxon>Gammaproteobacteria</taxon>
        <taxon>Legionellales</taxon>
        <taxon>Legionellaceae</taxon>
        <taxon>Legionella</taxon>
    </lineage>
</organism>
<geneLocation type="plasmid" evidence="2 3">
    <name>pTUM19329-1</name>
</geneLocation>
<reference evidence="2" key="1">
    <citation type="journal article" date="2020" name="Microbiol. Resour. Announc.">
        <title>Complete Genome Sequence of Novel Psychrotolerant Legionella Strain TUM19329, Isolated from Antarctic Lake Sediment.</title>
        <authorList>
            <person name="Shimada S."/>
            <person name="Nakai R."/>
            <person name="Aoki K."/>
            <person name="Shimoeda N."/>
            <person name="Ohno G."/>
            <person name="Miyazaki Y."/>
            <person name="Kudoh S."/>
            <person name="Imura S."/>
            <person name="Watanabe K."/>
            <person name="Ishii Y."/>
            <person name="Tateda K."/>
        </authorList>
    </citation>
    <scope>NUCLEOTIDE SEQUENCE [LARGE SCALE GENOMIC DNA]</scope>
    <source>
        <strain evidence="2">TUM19329</strain>
        <plasmid evidence="2">pTUM19329-1</plasmid>
    </source>
</reference>
<evidence type="ECO:0008006" key="4">
    <source>
        <dbReference type="Google" id="ProtNLM"/>
    </source>
</evidence>
<dbReference type="KEGG" id="lant:TUM19329_35740"/>
<feature type="region of interest" description="Disordered" evidence="1">
    <location>
        <begin position="266"/>
        <end position="294"/>
    </location>
</feature>
<proteinExistence type="predicted"/>
<gene>
    <name evidence="2" type="ORF">TUM19329_35740</name>
</gene>
<feature type="compositionally biased region" description="Basic and acidic residues" evidence="1">
    <location>
        <begin position="266"/>
        <end position="287"/>
    </location>
</feature>
<keyword evidence="2" id="KW-0614">Plasmid</keyword>
<evidence type="ECO:0000256" key="1">
    <source>
        <dbReference type="SAM" id="MobiDB-lite"/>
    </source>
</evidence>
<dbReference type="AlphaFoldDB" id="A0A6F8TAE4"/>
<sequence>MISQQLASAKDIVRMQESALVMDCIEFIEKSTDTNYSSRRAGVVRQGNWCGHDPESPRFFQKPQEHKDRPKIITWAIDAWRRYYGLPTSYFKEIRMRRNSTRQQRSEAREALASIAQVLLHYTELASLRVGVPHASEGFRSLTIEFLADKAGIGLKRAQRAIKLLVRAGYLKMIERFDVKVDAGKERFIGLAAVKCLTPAFFKACNINLQALSAQRALARKRLNKKRSTFIANAQEYQAAARNILDFIAPKGNSKTHIDVMKDMLKGEQKTKERLREKERRRRESLERRHKLRE</sequence>
<name>A0A6F8TAE4_9GAMM</name>
<evidence type="ECO:0000313" key="3">
    <source>
        <dbReference type="Proteomes" id="UP000502894"/>
    </source>
</evidence>
<keyword evidence="3" id="KW-1185">Reference proteome</keyword>
<dbReference type="Proteomes" id="UP000502894">
    <property type="component" value="Plasmid pTUM19329-1"/>
</dbReference>
<protein>
    <recommendedName>
        <fullName evidence="4">Replication protein RepA</fullName>
    </recommendedName>
</protein>
<accession>A0A6F8TAE4</accession>